<organism evidence="2 3">
    <name type="scientific">Pseudolabrys taiwanensis</name>
    <dbReference type="NCBI Taxonomy" id="331696"/>
    <lineage>
        <taxon>Bacteria</taxon>
        <taxon>Pseudomonadati</taxon>
        <taxon>Pseudomonadota</taxon>
        <taxon>Alphaproteobacteria</taxon>
        <taxon>Hyphomicrobiales</taxon>
        <taxon>Xanthobacteraceae</taxon>
        <taxon>Pseudolabrys</taxon>
    </lineage>
</organism>
<dbReference type="InterPro" id="IPR035959">
    <property type="entry name" value="RutC-like_sf"/>
</dbReference>
<dbReference type="InterPro" id="IPR006175">
    <property type="entry name" value="YjgF/YER057c/UK114"/>
</dbReference>
<evidence type="ECO:0000313" key="3">
    <source>
        <dbReference type="Proteomes" id="UP000254889"/>
    </source>
</evidence>
<comment type="similarity">
    <text evidence="1">Belongs to the RutC family.</text>
</comment>
<dbReference type="Proteomes" id="UP000254889">
    <property type="component" value="Chromosome"/>
</dbReference>
<dbReference type="GO" id="GO:0019239">
    <property type="term" value="F:deaminase activity"/>
    <property type="evidence" value="ECO:0007669"/>
    <property type="project" value="TreeGrafter"/>
</dbReference>
<name>A0A346A408_9HYPH</name>
<proteinExistence type="inferred from homology"/>
<sequence length="137" mass="14170">MRHVTAPAVPEPPPGLFSNCLLAGDTIHISGQHAGSPQGPVGGASVLEQTREALKRVLALIRAAGGDAAGVVKLTVYLRDMSRKAEVSAARREVFAEPMPCSTLIGVNELVAPDLLVEVDAIAVIGARRTPSDGATQ</sequence>
<reference evidence="2 3" key="1">
    <citation type="submission" date="2018-07" db="EMBL/GenBank/DDBJ databases">
        <authorList>
            <person name="Quirk P.G."/>
            <person name="Krulwich T.A."/>
        </authorList>
    </citation>
    <scope>NUCLEOTIDE SEQUENCE [LARGE SCALE GENOMIC DNA]</scope>
    <source>
        <strain evidence="2 3">CC-BB4</strain>
    </source>
</reference>
<dbReference type="OrthoDB" id="9808943at2"/>
<dbReference type="CDD" id="cd00448">
    <property type="entry name" value="YjgF_YER057c_UK114_family"/>
    <property type="match status" value="1"/>
</dbReference>
<keyword evidence="3" id="KW-1185">Reference proteome</keyword>
<dbReference type="PANTHER" id="PTHR11803:SF58">
    <property type="entry name" value="PROTEIN HMF1-RELATED"/>
    <property type="match status" value="1"/>
</dbReference>
<protein>
    <submittedName>
        <fullName evidence="2">RidA family protein</fullName>
    </submittedName>
</protein>
<evidence type="ECO:0000313" key="2">
    <source>
        <dbReference type="EMBL" id="AXK83905.1"/>
    </source>
</evidence>
<dbReference type="PANTHER" id="PTHR11803">
    <property type="entry name" value="2-IMINOBUTANOATE/2-IMINOPROPANOATE DEAMINASE RIDA"/>
    <property type="match status" value="1"/>
</dbReference>
<accession>A0A346A408</accession>
<dbReference type="KEGG" id="ptaw:DW352_07455"/>
<dbReference type="GO" id="GO:0005829">
    <property type="term" value="C:cytosol"/>
    <property type="evidence" value="ECO:0007669"/>
    <property type="project" value="TreeGrafter"/>
</dbReference>
<gene>
    <name evidence="2" type="ORF">DW352_07455</name>
</gene>
<dbReference type="Pfam" id="PF01042">
    <property type="entry name" value="Ribonuc_L-PSP"/>
    <property type="match status" value="1"/>
</dbReference>
<dbReference type="Gene3D" id="3.30.1330.40">
    <property type="entry name" value="RutC-like"/>
    <property type="match status" value="1"/>
</dbReference>
<dbReference type="EMBL" id="CP031417">
    <property type="protein sequence ID" value="AXK83905.1"/>
    <property type="molecule type" value="Genomic_DNA"/>
</dbReference>
<evidence type="ECO:0000256" key="1">
    <source>
        <dbReference type="ARBA" id="ARBA00010552"/>
    </source>
</evidence>
<dbReference type="SUPFAM" id="SSF55298">
    <property type="entry name" value="YjgF-like"/>
    <property type="match status" value="1"/>
</dbReference>
<dbReference type="AlphaFoldDB" id="A0A346A408"/>